<evidence type="ECO:0000313" key="2">
    <source>
        <dbReference type="Proteomes" id="UP000001847"/>
    </source>
</evidence>
<dbReference type="HOGENOM" id="CLU_1924948_0_0_12"/>
<protein>
    <submittedName>
        <fullName evidence="1">Uncharacterized protein</fullName>
    </submittedName>
</protein>
<dbReference type="OrthoDB" id="335292at2"/>
<sequence>MKLSGKQVQKIRQSLLLCFVILFSANFMYQRIVDNEINCGSLGSPEGGCPYSFLDHTFGTNPGHDLGEEGDHSDHVCLSCPCNSLLSITWNLYLSHILIQLHKIYFEPAEIQFSNFVIATFLFRPPKQHLT</sequence>
<proteinExistence type="predicted"/>
<dbReference type="AlphaFoldDB" id="B0SQ12"/>
<dbReference type="STRING" id="456481.LEPBI_I3098"/>
<dbReference type="KEGG" id="lbi:LEPBI_I3098"/>
<reference evidence="1 2" key="1">
    <citation type="journal article" date="2008" name="PLoS ONE">
        <title>Genome sequence of the saprophyte Leptospira biflexa provides insights into the evolution of Leptospira and the pathogenesis of leptospirosis.</title>
        <authorList>
            <person name="Picardeau M."/>
            <person name="Bulach D.M."/>
            <person name="Bouchier C."/>
            <person name="Zuerner R.L."/>
            <person name="Zidane N."/>
            <person name="Wilson P.J."/>
            <person name="Creno S."/>
            <person name="Kuczek E.S."/>
            <person name="Bommezzadri S."/>
            <person name="Davis J.C."/>
            <person name="McGrath A."/>
            <person name="Johnson M.J."/>
            <person name="Boursaux-Eude C."/>
            <person name="Seemann T."/>
            <person name="Rouy Z."/>
            <person name="Coppel R.L."/>
            <person name="Rood J.I."/>
            <person name="Lajus A."/>
            <person name="Davies J.K."/>
            <person name="Medigue C."/>
            <person name="Adler B."/>
        </authorList>
    </citation>
    <scope>NUCLEOTIDE SEQUENCE [LARGE SCALE GENOMIC DNA]</scope>
    <source>
        <strain evidence="2">Patoc 1 / ATCC 23582 / Paris</strain>
    </source>
</reference>
<dbReference type="BioCyc" id="LBIF456481:LEPBI_RS15165-MONOMER"/>
<gene>
    <name evidence="1" type="ordered locus">LEPBI_I3098</name>
</gene>
<accession>B0SQ12</accession>
<evidence type="ECO:0000313" key="1">
    <source>
        <dbReference type="EMBL" id="ABZ99164.1"/>
    </source>
</evidence>
<dbReference type="Proteomes" id="UP000001847">
    <property type="component" value="Chromosome I"/>
</dbReference>
<dbReference type="RefSeq" id="WP_012390022.1">
    <property type="nucleotide sequence ID" value="NC_010602.1"/>
</dbReference>
<keyword evidence="2" id="KW-1185">Reference proteome</keyword>
<organism evidence="1 2">
    <name type="scientific">Leptospira biflexa serovar Patoc (strain Patoc 1 / ATCC 23582 / Paris)</name>
    <dbReference type="NCBI Taxonomy" id="456481"/>
    <lineage>
        <taxon>Bacteria</taxon>
        <taxon>Pseudomonadati</taxon>
        <taxon>Spirochaetota</taxon>
        <taxon>Spirochaetia</taxon>
        <taxon>Leptospirales</taxon>
        <taxon>Leptospiraceae</taxon>
        <taxon>Leptospira</taxon>
    </lineage>
</organism>
<dbReference type="EMBL" id="CP000786">
    <property type="protein sequence ID" value="ABZ99164.1"/>
    <property type="molecule type" value="Genomic_DNA"/>
</dbReference>
<name>B0SQ12_LEPBP</name>